<dbReference type="Pfam" id="PF00096">
    <property type="entry name" value="zf-C2H2"/>
    <property type="match status" value="3"/>
</dbReference>
<dbReference type="GO" id="GO:0042054">
    <property type="term" value="F:histone methyltransferase activity"/>
    <property type="evidence" value="ECO:0007669"/>
    <property type="project" value="InterPro"/>
</dbReference>
<comment type="subcellular location">
    <subcellularLocation>
        <location evidence="1">Nucleus</location>
    </subcellularLocation>
</comment>
<dbReference type="PROSITE" id="PS50280">
    <property type="entry name" value="SET"/>
    <property type="match status" value="2"/>
</dbReference>
<dbReference type="SMART" id="SM00317">
    <property type="entry name" value="SET"/>
    <property type="match status" value="2"/>
</dbReference>
<feature type="region of interest" description="Disordered" evidence="15">
    <location>
        <begin position="575"/>
        <end position="621"/>
    </location>
</feature>
<sequence>MKRTYQNELVDCSSTKRAFAASSQSQGKRYIITSAAVRNCLYERKQLVFIDANKLLRLNFEGFNKQLLCLLCKKDYSEPCPLHGLGHAIVDNKRLQGSRAMKSLPPEVSLCRSSIPGTGLGVCTRKHIPAGTCIGPFEGRRIRPEEVKPGMDTSYMWEIFDGSKLTCFIDGSDEETSSWMRFIQCARSKVEQNLYAFQYKGEVYYRAFKDVAVGKELLVWYDERYVQHFGIPFGYQSMSFVKDFEDARPMVKEQTGDNKSAQQKPVCAPASLLPRQLSSDSDVDGQRSSSNSDVESDVSDPGNTLTRKMNEPFGGKSVSSVYQPVTKKVKLTPPSSKSAPVSNLKQLSFTMADVQKCLFNVSTVHPIHSREALGKKDGVGCFWCDASATDPSFNCPHHKHETTATKQTRQLPLALRSFPPEVGLCVSSIPGEGYGVCAKQKIPIGAWIGPYEGKFVKPEEISSTSNTSYMWEIFKDGKLAGFVDGSDEEYSSWMRFIRCARHKGEQNLFAFQYLGKVYYRSFKTIQPGQEMLVWYDDKYPQYLGVPSSIFDLGSLTVNGKSNNSDAAEIVRLPSETLTQNQYPPTPPSSVPSPGSPQSPNSQPISPRQHSPSMPIGGEPLNGFQTEVSSAFDFSSVTAANSSNPLPSPESERSNPPSPTSYEDGQNNATKINQPAFSSITELSLWKCGQCKKSFPQRTMLQVHVCNEAPKKPYQCGHCSLSFAHPAQLRAHAVIHASKKPFKCGYCSRAFAGATTLNNHIRTHTGERPFVCDKCGKNFTQGSQLSRHQRIPGDCVARA</sequence>
<dbReference type="PANTHER" id="PTHR16515:SF22">
    <property type="entry name" value="HISTONE-LYSINE N-METHYLTRANSFERASE PRDM6-RELATED"/>
    <property type="match status" value="1"/>
</dbReference>
<dbReference type="InterPro" id="IPR046341">
    <property type="entry name" value="SET_dom_sf"/>
</dbReference>
<feature type="domain" description="C2H2-type" evidence="16">
    <location>
        <begin position="685"/>
        <end position="712"/>
    </location>
</feature>
<evidence type="ECO:0000256" key="4">
    <source>
        <dbReference type="ARBA" id="ARBA00022679"/>
    </source>
</evidence>
<keyword evidence="19" id="KW-1185">Reference proteome</keyword>
<evidence type="ECO:0000256" key="13">
    <source>
        <dbReference type="ARBA" id="ARBA00023242"/>
    </source>
</evidence>
<keyword evidence="5" id="KW-0949">S-adenosyl-L-methionine</keyword>
<dbReference type="AlphaFoldDB" id="A0A3M6TUZ2"/>
<evidence type="ECO:0000256" key="11">
    <source>
        <dbReference type="ARBA" id="ARBA00023125"/>
    </source>
</evidence>
<evidence type="ECO:0000256" key="12">
    <source>
        <dbReference type="ARBA" id="ARBA00023163"/>
    </source>
</evidence>
<protein>
    <recommendedName>
        <fullName evidence="20">Histone-lysine N-methyltransferase PRDM6</fullName>
    </recommendedName>
</protein>
<evidence type="ECO:0000256" key="3">
    <source>
        <dbReference type="ARBA" id="ARBA00022603"/>
    </source>
</evidence>
<dbReference type="Pfam" id="PF21549">
    <property type="entry name" value="PRDM2_PR"/>
    <property type="match status" value="2"/>
</dbReference>
<dbReference type="FunFam" id="3.30.160.60:FF:001174">
    <property type="entry name" value="zinc finger protein 527 isoform X1"/>
    <property type="match status" value="1"/>
</dbReference>
<dbReference type="SUPFAM" id="SSF57667">
    <property type="entry name" value="beta-beta-alpha zinc fingers"/>
    <property type="match status" value="2"/>
</dbReference>
<name>A0A3M6TUZ2_POCDA</name>
<keyword evidence="3" id="KW-0489">Methyltransferase</keyword>
<feature type="compositionally biased region" description="Low complexity" evidence="15">
    <location>
        <begin position="597"/>
        <end position="608"/>
    </location>
</feature>
<keyword evidence="13" id="KW-0539">Nucleus</keyword>
<dbReference type="GO" id="GO:0010468">
    <property type="term" value="P:regulation of gene expression"/>
    <property type="evidence" value="ECO:0007669"/>
    <property type="project" value="TreeGrafter"/>
</dbReference>
<accession>A0A3M6TUZ2</accession>
<keyword evidence="4" id="KW-0808">Transferase</keyword>
<keyword evidence="12" id="KW-0804">Transcription</keyword>
<dbReference type="Gene3D" id="2.170.270.10">
    <property type="entry name" value="SET domain"/>
    <property type="match status" value="2"/>
</dbReference>
<evidence type="ECO:0000256" key="6">
    <source>
        <dbReference type="ARBA" id="ARBA00022723"/>
    </source>
</evidence>
<dbReference type="PROSITE" id="PS50157">
    <property type="entry name" value="ZINC_FINGER_C2H2_2"/>
    <property type="match status" value="4"/>
</dbReference>
<gene>
    <name evidence="18" type="ORF">pdam_00000824</name>
</gene>
<reference evidence="18 19" key="1">
    <citation type="journal article" date="2018" name="Sci. Rep.">
        <title>Comparative analysis of the Pocillopora damicornis genome highlights role of immune system in coral evolution.</title>
        <authorList>
            <person name="Cunning R."/>
            <person name="Bay R.A."/>
            <person name="Gillette P."/>
            <person name="Baker A.C."/>
            <person name="Traylor-Knowles N."/>
        </authorList>
    </citation>
    <scope>NUCLEOTIDE SEQUENCE [LARGE SCALE GENOMIC DNA]</scope>
    <source>
        <strain evidence="18">RSMAS</strain>
        <tissue evidence="18">Whole animal</tissue>
    </source>
</reference>
<evidence type="ECO:0000256" key="9">
    <source>
        <dbReference type="ARBA" id="ARBA00022833"/>
    </source>
</evidence>
<dbReference type="GO" id="GO:0003677">
    <property type="term" value="F:DNA binding"/>
    <property type="evidence" value="ECO:0007669"/>
    <property type="project" value="UniProtKB-KW"/>
</dbReference>
<dbReference type="PROSITE" id="PS00028">
    <property type="entry name" value="ZINC_FINGER_C2H2_1"/>
    <property type="match status" value="2"/>
</dbReference>
<feature type="domain" description="SET" evidence="17">
    <location>
        <begin position="106"/>
        <end position="222"/>
    </location>
</feature>
<evidence type="ECO:0000313" key="19">
    <source>
        <dbReference type="Proteomes" id="UP000275408"/>
    </source>
</evidence>
<feature type="compositionally biased region" description="Polar residues" evidence="15">
    <location>
        <begin position="659"/>
        <end position="669"/>
    </location>
</feature>
<evidence type="ECO:0000256" key="5">
    <source>
        <dbReference type="ARBA" id="ARBA00022691"/>
    </source>
</evidence>
<dbReference type="Gene3D" id="3.30.160.60">
    <property type="entry name" value="Classic Zinc Finger"/>
    <property type="match status" value="3"/>
</dbReference>
<proteinExistence type="inferred from homology"/>
<evidence type="ECO:0000256" key="1">
    <source>
        <dbReference type="ARBA" id="ARBA00004123"/>
    </source>
</evidence>
<comment type="caution">
    <text evidence="18">The sequence shown here is derived from an EMBL/GenBank/DDBJ whole genome shotgun (WGS) entry which is preliminary data.</text>
</comment>
<keyword evidence="11" id="KW-0238">DNA-binding</keyword>
<dbReference type="PANTHER" id="PTHR16515">
    <property type="entry name" value="PR DOMAIN ZINC FINGER PROTEIN"/>
    <property type="match status" value="1"/>
</dbReference>
<dbReference type="GO" id="GO:0005634">
    <property type="term" value="C:nucleus"/>
    <property type="evidence" value="ECO:0007669"/>
    <property type="project" value="UniProtKB-SubCell"/>
</dbReference>
<feature type="region of interest" description="Disordered" evidence="15">
    <location>
        <begin position="276"/>
        <end position="319"/>
    </location>
</feature>
<dbReference type="InterPro" id="IPR013087">
    <property type="entry name" value="Znf_C2H2_type"/>
</dbReference>
<dbReference type="EMBL" id="RCHS01002836">
    <property type="protein sequence ID" value="RMX45245.1"/>
    <property type="molecule type" value="Genomic_DNA"/>
</dbReference>
<dbReference type="InterPro" id="IPR044417">
    <property type="entry name" value="PRDM7_9_PR-SET"/>
</dbReference>
<dbReference type="SUPFAM" id="SSF82199">
    <property type="entry name" value="SET domain"/>
    <property type="match status" value="2"/>
</dbReference>
<dbReference type="GO" id="GO:0008270">
    <property type="term" value="F:zinc ion binding"/>
    <property type="evidence" value="ECO:0007669"/>
    <property type="project" value="UniProtKB-KW"/>
</dbReference>
<dbReference type="InterPro" id="IPR050331">
    <property type="entry name" value="Zinc_finger"/>
</dbReference>
<keyword evidence="8 14" id="KW-0863">Zinc-finger</keyword>
<keyword evidence="6" id="KW-0479">Metal-binding</keyword>
<evidence type="ECO:0000256" key="8">
    <source>
        <dbReference type="ARBA" id="ARBA00022771"/>
    </source>
</evidence>
<dbReference type="FunFam" id="3.30.160.60:FF:000325">
    <property type="entry name" value="ZFP90 zinc finger protein"/>
    <property type="match status" value="1"/>
</dbReference>
<evidence type="ECO:0000256" key="14">
    <source>
        <dbReference type="PROSITE-ProRule" id="PRU00042"/>
    </source>
</evidence>
<dbReference type="SMART" id="SM00355">
    <property type="entry name" value="ZnF_C2H2"/>
    <property type="match status" value="4"/>
</dbReference>
<dbReference type="InterPro" id="IPR036236">
    <property type="entry name" value="Znf_C2H2_sf"/>
</dbReference>
<feature type="region of interest" description="Disordered" evidence="15">
    <location>
        <begin position="637"/>
        <end position="669"/>
    </location>
</feature>
<comment type="similarity">
    <text evidence="2">Belongs to the krueppel C2H2-type zinc-finger protein family.</text>
</comment>
<keyword evidence="10" id="KW-0805">Transcription regulation</keyword>
<evidence type="ECO:0000256" key="15">
    <source>
        <dbReference type="SAM" id="MobiDB-lite"/>
    </source>
</evidence>
<evidence type="ECO:0000256" key="7">
    <source>
        <dbReference type="ARBA" id="ARBA00022737"/>
    </source>
</evidence>
<feature type="domain" description="SET" evidence="17">
    <location>
        <begin position="422"/>
        <end position="536"/>
    </location>
</feature>
<evidence type="ECO:0000256" key="2">
    <source>
        <dbReference type="ARBA" id="ARBA00006991"/>
    </source>
</evidence>
<feature type="domain" description="C2H2-type" evidence="16">
    <location>
        <begin position="769"/>
        <end position="790"/>
    </location>
</feature>
<feature type="domain" description="C2H2-type" evidence="16">
    <location>
        <begin position="713"/>
        <end position="740"/>
    </location>
</feature>
<dbReference type="Proteomes" id="UP000275408">
    <property type="component" value="Unassembled WGS sequence"/>
</dbReference>
<dbReference type="CDD" id="cd19193">
    <property type="entry name" value="PR-SET_PRDM7_9"/>
    <property type="match status" value="1"/>
</dbReference>
<evidence type="ECO:0000259" key="16">
    <source>
        <dbReference type="PROSITE" id="PS50157"/>
    </source>
</evidence>
<dbReference type="GO" id="GO:0032259">
    <property type="term" value="P:methylation"/>
    <property type="evidence" value="ECO:0007669"/>
    <property type="project" value="UniProtKB-KW"/>
</dbReference>
<dbReference type="InterPro" id="IPR001214">
    <property type="entry name" value="SET_dom"/>
</dbReference>
<feature type="compositionally biased region" description="Pro residues" evidence="15">
    <location>
        <begin position="583"/>
        <end position="596"/>
    </location>
</feature>
<feature type="domain" description="C2H2-type" evidence="16">
    <location>
        <begin position="741"/>
        <end position="768"/>
    </location>
</feature>
<keyword evidence="7" id="KW-0677">Repeat</keyword>
<evidence type="ECO:0000259" key="17">
    <source>
        <dbReference type="PROSITE" id="PS50280"/>
    </source>
</evidence>
<evidence type="ECO:0008006" key="20">
    <source>
        <dbReference type="Google" id="ProtNLM"/>
    </source>
</evidence>
<evidence type="ECO:0000256" key="10">
    <source>
        <dbReference type="ARBA" id="ARBA00023015"/>
    </source>
</evidence>
<evidence type="ECO:0000313" key="18">
    <source>
        <dbReference type="EMBL" id="RMX45245.1"/>
    </source>
</evidence>
<keyword evidence="9" id="KW-0862">Zinc</keyword>
<organism evidence="18 19">
    <name type="scientific">Pocillopora damicornis</name>
    <name type="common">Cauliflower coral</name>
    <name type="synonym">Millepora damicornis</name>
    <dbReference type="NCBI Taxonomy" id="46731"/>
    <lineage>
        <taxon>Eukaryota</taxon>
        <taxon>Metazoa</taxon>
        <taxon>Cnidaria</taxon>
        <taxon>Anthozoa</taxon>
        <taxon>Hexacorallia</taxon>
        <taxon>Scleractinia</taxon>
        <taxon>Astrocoeniina</taxon>
        <taxon>Pocilloporidae</taxon>
        <taxon>Pocillopora</taxon>
    </lineage>
</organism>
<dbReference type="OrthoDB" id="7734462at2759"/>